<dbReference type="InterPro" id="IPR013046">
    <property type="entry name" value="GpV/Gp45"/>
</dbReference>
<dbReference type="Gene3D" id="2.40.50.230">
    <property type="entry name" value="Gp5 N-terminal domain"/>
    <property type="match status" value="1"/>
</dbReference>
<protein>
    <submittedName>
        <fullName evidence="2">Baseplate assembly protein V</fullName>
    </submittedName>
</protein>
<evidence type="ECO:0000259" key="1">
    <source>
        <dbReference type="Pfam" id="PF04717"/>
    </source>
</evidence>
<reference evidence="2" key="1">
    <citation type="journal article" date="2015" name="MBio">
        <title>Eco-Evolutionary Dynamics of Episomes among Ecologically Cohesive Bacterial Populations.</title>
        <authorList>
            <person name="Xue H."/>
            <person name="Cordero O.X."/>
            <person name="Camas F.M."/>
            <person name="Trimble W."/>
            <person name="Meyer F."/>
            <person name="Guglielmini J."/>
            <person name="Rocha E.P."/>
            <person name="Polz M.F."/>
        </authorList>
    </citation>
    <scope>NUCLEOTIDE SEQUENCE</scope>
    <source>
        <strain evidence="2">FF_375</strain>
    </source>
</reference>
<dbReference type="EMBL" id="KP795661">
    <property type="protein sequence ID" value="AKN39733.1"/>
    <property type="molecule type" value="Genomic_DNA"/>
</dbReference>
<feature type="domain" description="Gp5/Type VI secretion system Vgr protein OB-fold" evidence="1">
    <location>
        <begin position="50"/>
        <end position="96"/>
    </location>
</feature>
<name>A0A0H3ZTQ1_9VIBR</name>
<dbReference type="InterPro" id="IPR006531">
    <property type="entry name" value="Gp5/Vgr_OB"/>
</dbReference>
<dbReference type="Pfam" id="PF04717">
    <property type="entry name" value="Phage_base_V"/>
    <property type="match status" value="1"/>
</dbReference>
<dbReference type="InterPro" id="IPR037026">
    <property type="entry name" value="Vgr_OB-fold_dom_sf"/>
</dbReference>
<organism evidence="2">
    <name type="scientific">Vibrio tasmaniensis</name>
    <dbReference type="NCBI Taxonomy" id="212663"/>
    <lineage>
        <taxon>Bacteria</taxon>
        <taxon>Pseudomonadati</taxon>
        <taxon>Pseudomonadota</taxon>
        <taxon>Gammaproteobacteria</taxon>
        <taxon>Vibrionales</taxon>
        <taxon>Vibrionaceae</taxon>
        <taxon>Vibrio</taxon>
    </lineage>
</organism>
<dbReference type="AlphaFoldDB" id="A0A0H3ZTQ1"/>
<dbReference type="NCBIfam" id="TIGR01644">
    <property type="entry name" value="phage_P2_V"/>
    <property type="match status" value="1"/>
</dbReference>
<proteinExistence type="predicted"/>
<accession>A0A0H3ZTQ1</accession>
<sequence length="239" mass="26022">MRKAILKLIEEVDGLKRQQNNLIRLGNVKELVGRKVVVDYDKDSDDDYYSPQIPFATIYAGEVLNWRAPTVGEQVIVINLSGGIDESSAIAIPSLYCDEFNPDDDLDPNKTYTTFNDVFRVETDSDGNHTLTAKESISFITKAFTIKALDSVEVRTKSYSRTATTATTKGKHSQNGSVGIKGSLDVSVSVKTPVLSNYAGTFAMDGGGTIMNSATVNGVVVETHVHLVDKEGKPTEKPQ</sequence>
<evidence type="ECO:0000313" key="2">
    <source>
        <dbReference type="EMBL" id="AKN39733.1"/>
    </source>
</evidence>